<dbReference type="PATRIC" id="fig|405446.3.peg.995"/>
<dbReference type="InterPro" id="IPR052196">
    <property type="entry name" value="Bact_Kbp"/>
</dbReference>
<dbReference type="EMBL" id="LDJJ01000023">
    <property type="protein sequence ID" value="KRG68237.1"/>
    <property type="molecule type" value="Genomic_DNA"/>
</dbReference>
<dbReference type="RefSeq" id="WP_057628025.1">
    <property type="nucleotide sequence ID" value="NZ_JBDJMY010000048.1"/>
</dbReference>
<dbReference type="OrthoDB" id="370541at2"/>
<proteinExistence type="predicted"/>
<sequence>MSSTDKKADFSGVTGTVTSTEQVVEKADFSGVTSTVTSTEEIVGEQQYTVQSGDNLSKIAKNLLGDGNAWKRIFDANRDVLDDPDKIRPGQTLKIPARQG</sequence>
<reference evidence="2 3" key="1">
    <citation type="submission" date="2015-05" db="EMBL/GenBank/DDBJ databases">
        <title>Genome sequencing and analysis of members of genus Stenotrophomonas.</title>
        <authorList>
            <person name="Patil P.P."/>
            <person name="Midha S."/>
            <person name="Patil P.B."/>
        </authorList>
    </citation>
    <scope>NUCLEOTIDE SEQUENCE [LARGE SCALE GENOMIC DNA]</scope>
    <source>
        <strain evidence="2 3">DSM 18941</strain>
    </source>
</reference>
<dbReference type="PANTHER" id="PTHR34700">
    <property type="entry name" value="POTASSIUM BINDING PROTEIN KBP"/>
    <property type="match status" value="1"/>
</dbReference>
<comment type="caution">
    <text evidence="2">The sequence shown here is derived from an EMBL/GenBank/DDBJ whole genome shotgun (WGS) entry which is preliminary data.</text>
</comment>
<dbReference type="InterPro" id="IPR036779">
    <property type="entry name" value="LysM_dom_sf"/>
</dbReference>
<dbReference type="Gene3D" id="3.10.350.10">
    <property type="entry name" value="LysM domain"/>
    <property type="match status" value="1"/>
</dbReference>
<dbReference type="SMART" id="SM00257">
    <property type="entry name" value="LysM"/>
    <property type="match status" value="1"/>
</dbReference>
<dbReference type="Proteomes" id="UP000051863">
    <property type="component" value="Unassembled WGS sequence"/>
</dbReference>
<dbReference type="InterPro" id="IPR018392">
    <property type="entry name" value="LysM"/>
</dbReference>
<evidence type="ECO:0000313" key="3">
    <source>
        <dbReference type="Proteomes" id="UP000051863"/>
    </source>
</evidence>
<protein>
    <submittedName>
        <fullName evidence="2">Peptidoglycan-binding protein LysM</fullName>
    </submittedName>
</protein>
<organism evidence="2 3">
    <name type="scientific">Stenotrophomonas terrae</name>
    <dbReference type="NCBI Taxonomy" id="405446"/>
    <lineage>
        <taxon>Bacteria</taxon>
        <taxon>Pseudomonadati</taxon>
        <taxon>Pseudomonadota</taxon>
        <taxon>Gammaproteobacteria</taxon>
        <taxon>Lysobacterales</taxon>
        <taxon>Lysobacteraceae</taxon>
        <taxon>Stenotrophomonas</taxon>
    </lineage>
</organism>
<gene>
    <name evidence="2" type="ORF">ABB27_07750</name>
</gene>
<accession>A0A0R0CEN1</accession>
<dbReference type="AlphaFoldDB" id="A0A0R0CEN1"/>
<evidence type="ECO:0000259" key="1">
    <source>
        <dbReference type="PROSITE" id="PS51782"/>
    </source>
</evidence>
<evidence type="ECO:0000313" key="2">
    <source>
        <dbReference type="EMBL" id="KRG68237.1"/>
    </source>
</evidence>
<name>A0A0R0CEN1_9GAMM</name>
<dbReference type="SUPFAM" id="SSF54106">
    <property type="entry name" value="LysM domain"/>
    <property type="match status" value="1"/>
</dbReference>
<dbReference type="Pfam" id="PF01476">
    <property type="entry name" value="LysM"/>
    <property type="match status" value="1"/>
</dbReference>
<keyword evidence="3" id="KW-1185">Reference proteome</keyword>
<dbReference type="PROSITE" id="PS51782">
    <property type="entry name" value="LYSM"/>
    <property type="match status" value="1"/>
</dbReference>
<dbReference type="PANTHER" id="PTHR34700:SF4">
    <property type="entry name" value="PHAGE-LIKE ELEMENT PBSX PROTEIN XKDP"/>
    <property type="match status" value="1"/>
</dbReference>
<dbReference type="CDD" id="cd00118">
    <property type="entry name" value="LysM"/>
    <property type="match status" value="1"/>
</dbReference>
<feature type="domain" description="LysM" evidence="1">
    <location>
        <begin position="46"/>
        <end position="95"/>
    </location>
</feature>